<dbReference type="SUPFAM" id="SSF52540">
    <property type="entry name" value="P-loop containing nucleoside triphosphate hydrolases"/>
    <property type="match status" value="1"/>
</dbReference>
<reference evidence="7" key="1">
    <citation type="submission" date="2023-10" db="EMBL/GenBank/DDBJ databases">
        <authorList>
            <person name="Chen Y."/>
            <person name="Shah S."/>
            <person name="Dougan E. K."/>
            <person name="Thang M."/>
            <person name="Chan C."/>
        </authorList>
    </citation>
    <scope>NUCLEOTIDE SEQUENCE [LARGE SCALE GENOMIC DNA]</scope>
</reference>
<feature type="compositionally biased region" description="Basic and acidic residues" evidence="5">
    <location>
        <begin position="342"/>
        <end position="352"/>
    </location>
</feature>
<comment type="caution">
    <text evidence="7">The sequence shown here is derived from an EMBL/GenBank/DDBJ whole genome shotgun (WGS) entry which is preliminary data.</text>
</comment>
<evidence type="ECO:0000313" key="7">
    <source>
        <dbReference type="EMBL" id="CAK0859469.1"/>
    </source>
</evidence>
<accession>A0ABN9UIG8</accession>
<evidence type="ECO:0000256" key="2">
    <source>
        <dbReference type="ARBA" id="ARBA00022801"/>
    </source>
</evidence>
<evidence type="ECO:0000313" key="8">
    <source>
        <dbReference type="Proteomes" id="UP001189429"/>
    </source>
</evidence>
<keyword evidence="8" id="KW-1185">Reference proteome</keyword>
<evidence type="ECO:0000259" key="6">
    <source>
        <dbReference type="Pfam" id="PF13087"/>
    </source>
</evidence>
<dbReference type="InterPro" id="IPR050534">
    <property type="entry name" value="Coronavir_polyprotein_1ab"/>
</dbReference>
<feature type="region of interest" description="Disordered" evidence="5">
    <location>
        <begin position="326"/>
        <end position="364"/>
    </location>
</feature>
<dbReference type="PANTHER" id="PTHR43788">
    <property type="entry name" value="DNA2/NAM7 HELICASE FAMILY MEMBER"/>
    <property type="match status" value="1"/>
</dbReference>
<keyword evidence="2" id="KW-0378">Hydrolase</keyword>
<dbReference type="InterPro" id="IPR041679">
    <property type="entry name" value="DNA2/NAM7-like_C"/>
</dbReference>
<sequence>MAALLGWPRRGGPRRWKQLLAPPAWRPLPSAPPRPHGGRCCGSERSRLGGWLDVQRQLVRDRAPAEITAQDRREAASEAFLKMIAGMDLDARGGSAVFVEPAQLQEILEDAAMCPAFSAELCMPGGPFERVLCSEEAFFGCVRRQQFFRNQLMRLFLEKFLIIRQSLSSLFEEDWAADADVVEGVFGDDLSLDGRDRLEAAFIFDSGEAPQAASFLSRDLFFVRGCVKPADAQGDAEGGQTPSSDWLLGTARRVVHTQDSRVSLILLRLHHIGPTQGFVPVSGEAAQLVHVGFIPSVFYRQLDAVRDLCEGHERFTGMVQGIFFPGGGPQGQRGAAAGAGEEEARQPAERPAGDGPAGEAGLPGHLNEQQRAAAAEALGSAPVTLVAGPPGTGKTAVAVAIVEAWLRQDAEAPILVATGTHTAKSLIARQLRERGYLLRDRRREVFREKHPERSVPVFVETVYMAAVPDHRQLPRVLIDESSQITEASALVALGRGCEKLVLIGDPKQLGPISQLGPFGTARDSEPGPYSQERESAFDMVRLRLDRKPVQLSVQYRMHPTLCQYPSDRFYHGSLRSADALRDSARFELPANEFLPAPVVFVDSARLQGSSEEELVSLGGARSLRNRGEAELVSRAVGSLLESGVPRETGRCAQPRRFKQWRSVLARLWAEPKNVLRTFCGLHEMFLGHFWLGLSCFSTSGLCSKKIVLFFERSWVLGTFRGRPIGMPGRSVPVQRPPRVANKTRQAFLSWLLLGPRTVNQRVGMKSRPQGVGQDLWGCDVGSFERAGSGGGAVY</sequence>
<keyword evidence="3" id="KW-0347">Helicase</keyword>
<organism evidence="7 8">
    <name type="scientific">Prorocentrum cordatum</name>
    <dbReference type="NCBI Taxonomy" id="2364126"/>
    <lineage>
        <taxon>Eukaryota</taxon>
        <taxon>Sar</taxon>
        <taxon>Alveolata</taxon>
        <taxon>Dinophyceae</taxon>
        <taxon>Prorocentrales</taxon>
        <taxon>Prorocentraceae</taxon>
        <taxon>Prorocentrum</taxon>
    </lineage>
</organism>
<dbReference type="InterPro" id="IPR027417">
    <property type="entry name" value="P-loop_NTPase"/>
</dbReference>
<evidence type="ECO:0000256" key="1">
    <source>
        <dbReference type="ARBA" id="ARBA00022741"/>
    </source>
</evidence>
<protein>
    <recommendedName>
        <fullName evidence="6">DNA2/NAM7 helicase-like C-terminal domain-containing protein</fullName>
    </recommendedName>
</protein>
<evidence type="ECO:0000256" key="4">
    <source>
        <dbReference type="ARBA" id="ARBA00022840"/>
    </source>
</evidence>
<feature type="domain" description="DNA2/NAM7 helicase-like C-terminal" evidence="6">
    <location>
        <begin position="534"/>
        <end position="645"/>
    </location>
</feature>
<dbReference type="PANTHER" id="PTHR43788:SF8">
    <property type="entry name" value="DNA-BINDING PROTEIN SMUBP-2"/>
    <property type="match status" value="1"/>
</dbReference>
<keyword evidence="4" id="KW-0067">ATP-binding</keyword>
<evidence type="ECO:0000256" key="5">
    <source>
        <dbReference type="SAM" id="MobiDB-lite"/>
    </source>
</evidence>
<proteinExistence type="predicted"/>
<dbReference type="EMBL" id="CAUYUJ010015905">
    <property type="protein sequence ID" value="CAK0859469.1"/>
    <property type="molecule type" value="Genomic_DNA"/>
</dbReference>
<evidence type="ECO:0000256" key="3">
    <source>
        <dbReference type="ARBA" id="ARBA00022806"/>
    </source>
</evidence>
<dbReference type="CDD" id="cd17934">
    <property type="entry name" value="DEXXQc_Upf1-like"/>
    <property type="match status" value="1"/>
</dbReference>
<gene>
    <name evidence="7" type="ORF">PCOR1329_LOCUS48824</name>
</gene>
<keyword evidence="1" id="KW-0547">Nucleotide-binding</keyword>
<dbReference type="Pfam" id="PF13087">
    <property type="entry name" value="AAA_12"/>
    <property type="match status" value="1"/>
</dbReference>
<dbReference type="Proteomes" id="UP001189429">
    <property type="component" value="Unassembled WGS sequence"/>
</dbReference>
<dbReference type="Gene3D" id="3.40.50.300">
    <property type="entry name" value="P-loop containing nucleotide triphosphate hydrolases"/>
    <property type="match status" value="2"/>
</dbReference>
<dbReference type="Pfam" id="PF13604">
    <property type="entry name" value="AAA_30"/>
    <property type="match status" value="1"/>
</dbReference>
<name>A0ABN9UIG8_9DINO</name>